<dbReference type="EC" id="4.1.3.4" evidence="3"/>
<keyword evidence="10" id="KW-1185">Reference proteome</keyword>
<comment type="pathway">
    <text evidence="1">Metabolic intermediate metabolism; (S)-3-hydroxy-3-methylglutaryl-CoA degradation; acetoacetate from (S)-3-hydroxy-3-methylglutaryl-CoA: step 1/1.</text>
</comment>
<dbReference type="NCBIfam" id="NF004283">
    <property type="entry name" value="PRK05692.1"/>
    <property type="match status" value="1"/>
</dbReference>
<evidence type="ECO:0000256" key="3">
    <source>
        <dbReference type="ARBA" id="ARBA00012910"/>
    </source>
</evidence>
<reference evidence="9 10" key="1">
    <citation type="submission" date="2018-02" db="EMBL/GenBank/DDBJ databases">
        <title>Whole genome sequencing of endophytic bacterium.</title>
        <authorList>
            <person name="Eedara R."/>
            <person name="Podile A.R."/>
        </authorList>
    </citation>
    <scope>NUCLEOTIDE SEQUENCE [LARGE SCALE GENOMIC DNA]</scope>
    <source>
        <strain evidence="9 10">RP1T</strain>
    </source>
</reference>
<dbReference type="InterPro" id="IPR000138">
    <property type="entry name" value="HMG_CoA_lyase_AS"/>
</dbReference>
<dbReference type="GO" id="GO:0046872">
    <property type="term" value="F:metal ion binding"/>
    <property type="evidence" value="ECO:0007669"/>
    <property type="project" value="UniProtKB-KW"/>
</dbReference>
<dbReference type="PROSITE" id="PS50991">
    <property type="entry name" value="PYR_CT"/>
    <property type="match status" value="1"/>
</dbReference>
<evidence type="ECO:0000256" key="1">
    <source>
        <dbReference type="ARBA" id="ARBA00005143"/>
    </source>
</evidence>
<dbReference type="CDD" id="cd07938">
    <property type="entry name" value="DRE_TIM_HMGL"/>
    <property type="match status" value="1"/>
</dbReference>
<dbReference type="PANTHER" id="PTHR42738:SF7">
    <property type="entry name" value="HYDROXYMETHYLGLUTARYL-COA LYASE"/>
    <property type="match status" value="1"/>
</dbReference>
<comment type="similarity">
    <text evidence="2">Belongs to the HMG-CoA lyase family.</text>
</comment>
<dbReference type="InterPro" id="IPR000891">
    <property type="entry name" value="PYR_CT"/>
</dbReference>
<feature type="domain" description="Pyruvate carboxyltransferase" evidence="8">
    <location>
        <begin position="7"/>
        <end position="302"/>
    </location>
</feature>
<dbReference type="UniPathway" id="UPA00896">
    <property type="reaction ID" value="UER00863"/>
</dbReference>
<protein>
    <recommendedName>
        <fullName evidence="3">hydroxymethylglutaryl-CoA lyase</fullName>
        <ecNumber evidence="3">4.1.3.4</ecNumber>
    </recommendedName>
</protein>
<dbReference type="PROSITE" id="PS01062">
    <property type="entry name" value="HMG_COA_LYASE"/>
    <property type="match status" value="1"/>
</dbReference>
<gene>
    <name evidence="9" type="ORF">C5L14_23925</name>
</gene>
<dbReference type="PANTHER" id="PTHR42738">
    <property type="entry name" value="HYDROXYMETHYLGLUTARYL-COA LYASE"/>
    <property type="match status" value="1"/>
</dbReference>
<organism evidence="9 10">
    <name type="scientific">Labrys okinawensis</name>
    <dbReference type="NCBI Taxonomy" id="346911"/>
    <lineage>
        <taxon>Bacteria</taxon>
        <taxon>Pseudomonadati</taxon>
        <taxon>Pseudomonadota</taxon>
        <taxon>Alphaproteobacteria</taxon>
        <taxon>Hyphomicrobiales</taxon>
        <taxon>Xanthobacteraceae</taxon>
        <taxon>Labrys</taxon>
    </lineage>
</organism>
<evidence type="ECO:0000256" key="2">
    <source>
        <dbReference type="ARBA" id="ARBA00009405"/>
    </source>
</evidence>
<feature type="region of interest" description="Disordered" evidence="7">
    <location>
        <begin position="77"/>
        <end position="96"/>
    </location>
</feature>
<dbReference type="OrthoDB" id="9784013at2"/>
<dbReference type="EMBL" id="PUEJ01000010">
    <property type="protein sequence ID" value="PRH85002.1"/>
    <property type="molecule type" value="Genomic_DNA"/>
</dbReference>
<keyword evidence="4" id="KW-0479">Metal-binding</keyword>
<evidence type="ECO:0000256" key="4">
    <source>
        <dbReference type="ARBA" id="ARBA00022723"/>
    </source>
</evidence>
<dbReference type="AlphaFoldDB" id="A0A2S9Q6L5"/>
<evidence type="ECO:0000259" key="8">
    <source>
        <dbReference type="PROSITE" id="PS50991"/>
    </source>
</evidence>
<evidence type="ECO:0000256" key="5">
    <source>
        <dbReference type="ARBA" id="ARBA00023239"/>
    </source>
</evidence>
<dbReference type="FunFam" id="3.20.20.70:FF:000201">
    <property type="entry name" value="Hydroxymethylglutaryl-CoA lyase"/>
    <property type="match status" value="1"/>
</dbReference>
<proteinExistence type="inferred from homology"/>
<evidence type="ECO:0000256" key="7">
    <source>
        <dbReference type="SAM" id="MobiDB-lite"/>
    </source>
</evidence>
<dbReference type="Gene3D" id="3.20.20.70">
    <property type="entry name" value="Aldolase class I"/>
    <property type="match status" value="1"/>
</dbReference>
<evidence type="ECO:0000256" key="6">
    <source>
        <dbReference type="ARBA" id="ARBA00049877"/>
    </source>
</evidence>
<dbReference type="InterPro" id="IPR043594">
    <property type="entry name" value="HMGL"/>
</dbReference>
<comment type="catalytic activity">
    <reaction evidence="6">
        <text>(3S)-3-hydroxy-3-methylglutaryl-CoA = acetoacetate + acetyl-CoA</text>
        <dbReference type="Rhea" id="RHEA:24404"/>
        <dbReference type="ChEBI" id="CHEBI:13705"/>
        <dbReference type="ChEBI" id="CHEBI:43074"/>
        <dbReference type="ChEBI" id="CHEBI:57288"/>
        <dbReference type="EC" id="4.1.3.4"/>
    </reaction>
</comment>
<feature type="compositionally biased region" description="Polar residues" evidence="7">
    <location>
        <begin position="77"/>
        <end position="89"/>
    </location>
</feature>
<accession>A0A2S9Q6L5</accession>
<name>A0A2S9Q6L5_9HYPH</name>
<sequence>MSRAGRVEIFEVGPRDGLQNESRVLPVETRIAMIRDLAAAGLRTVEAGSFVSPRNLPQMAGTAEVLAGLSGLTRPSFSGESISRSTSDGTQGGDLEIDPPNPINLPVLVPNARGFADALAAKARHIAVFAAASESFSRRNINRGIEESLAEYRPIVAGALAAGLKVRGYVSCVLGCPYEGHVPVSAAVSVATALASMGCQEISLGDTIGVGTPDAARAMTAAVASEIGMQRVAVHFHDTYGQALANVLACLELGVTVVDSSVAGLGGCPYAPGASGNLATEDLVYMLEGLGVETGVDLDRVAAVGRTVCAALGAAPRSRTGQALAAKIK</sequence>
<dbReference type="SUPFAM" id="SSF51569">
    <property type="entry name" value="Aldolase"/>
    <property type="match status" value="1"/>
</dbReference>
<dbReference type="InterPro" id="IPR013785">
    <property type="entry name" value="Aldolase_TIM"/>
</dbReference>
<dbReference type="GO" id="GO:0046951">
    <property type="term" value="P:ketone body biosynthetic process"/>
    <property type="evidence" value="ECO:0007669"/>
    <property type="project" value="TreeGrafter"/>
</dbReference>
<dbReference type="Proteomes" id="UP000237682">
    <property type="component" value="Unassembled WGS sequence"/>
</dbReference>
<dbReference type="RefSeq" id="WP_105864586.1">
    <property type="nucleotide sequence ID" value="NZ_PUEJ01000010.1"/>
</dbReference>
<comment type="caution">
    <text evidence="9">The sequence shown here is derived from an EMBL/GenBank/DDBJ whole genome shotgun (WGS) entry which is preliminary data.</text>
</comment>
<dbReference type="Pfam" id="PF00682">
    <property type="entry name" value="HMGL-like"/>
    <property type="match status" value="1"/>
</dbReference>
<dbReference type="GO" id="GO:0006552">
    <property type="term" value="P:L-leucine catabolic process"/>
    <property type="evidence" value="ECO:0007669"/>
    <property type="project" value="TreeGrafter"/>
</dbReference>
<dbReference type="GO" id="GO:0004419">
    <property type="term" value="F:hydroxymethylglutaryl-CoA lyase activity"/>
    <property type="evidence" value="ECO:0007669"/>
    <property type="project" value="UniProtKB-EC"/>
</dbReference>
<evidence type="ECO:0000313" key="10">
    <source>
        <dbReference type="Proteomes" id="UP000237682"/>
    </source>
</evidence>
<keyword evidence="5 9" id="KW-0456">Lyase</keyword>
<evidence type="ECO:0000313" key="9">
    <source>
        <dbReference type="EMBL" id="PRH85002.1"/>
    </source>
</evidence>